<reference evidence="2 3" key="1">
    <citation type="submission" date="2019-03" db="EMBL/GenBank/DDBJ databases">
        <title>First draft genome of Liparis tanakae, snailfish: a comprehensive survey of snailfish specific genes.</title>
        <authorList>
            <person name="Kim W."/>
            <person name="Song I."/>
            <person name="Jeong J.-H."/>
            <person name="Kim D."/>
            <person name="Kim S."/>
            <person name="Ryu S."/>
            <person name="Song J.Y."/>
            <person name="Lee S.K."/>
        </authorList>
    </citation>
    <scope>NUCLEOTIDE SEQUENCE [LARGE SCALE GENOMIC DNA]</scope>
    <source>
        <tissue evidence="2">Muscle</tissue>
    </source>
</reference>
<feature type="region of interest" description="Disordered" evidence="1">
    <location>
        <begin position="61"/>
        <end position="88"/>
    </location>
</feature>
<organism evidence="2 3">
    <name type="scientific">Liparis tanakae</name>
    <name type="common">Tanaka's snailfish</name>
    <dbReference type="NCBI Taxonomy" id="230148"/>
    <lineage>
        <taxon>Eukaryota</taxon>
        <taxon>Metazoa</taxon>
        <taxon>Chordata</taxon>
        <taxon>Craniata</taxon>
        <taxon>Vertebrata</taxon>
        <taxon>Euteleostomi</taxon>
        <taxon>Actinopterygii</taxon>
        <taxon>Neopterygii</taxon>
        <taxon>Teleostei</taxon>
        <taxon>Neoteleostei</taxon>
        <taxon>Acanthomorphata</taxon>
        <taxon>Eupercaria</taxon>
        <taxon>Perciformes</taxon>
        <taxon>Cottioidei</taxon>
        <taxon>Cottales</taxon>
        <taxon>Liparidae</taxon>
        <taxon>Liparis</taxon>
    </lineage>
</organism>
<protein>
    <submittedName>
        <fullName evidence="2">Uncharacterized protein</fullName>
    </submittedName>
</protein>
<proteinExistence type="predicted"/>
<evidence type="ECO:0000313" key="2">
    <source>
        <dbReference type="EMBL" id="TNN64203.1"/>
    </source>
</evidence>
<sequence length="99" mass="10845">MLGLNPSAVHLRLLEEDSAAVEEEEQLMEKEAAAYGCCLSLRDTFIDSRTCSQVVSGIGRKQRSAVEQHGEEEEEEEEEAADSTFSFGDSLQNCGGVFL</sequence>
<dbReference type="AlphaFoldDB" id="A0A4Z2HGW3"/>
<evidence type="ECO:0000256" key="1">
    <source>
        <dbReference type="SAM" id="MobiDB-lite"/>
    </source>
</evidence>
<accession>A0A4Z2HGW3</accession>
<keyword evidence="3" id="KW-1185">Reference proteome</keyword>
<name>A0A4Z2HGW3_9TELE</name>
<gene>
    <name evidence="2" type="ORF">EYF80_025571</name>
</gene>
<dbReference type="EMBL" id="SRLO01000257">
    <property type="protein sequence ID" value="TNN64203.1"/>
    <property type="molecule type" value="Genomic_DNA"/>
</dbReference>
<evidence type="ECO:0000313" key="3">
    <source>
        <dbReference type="Proteomes" id="UP000314294"/>
    </source>
</evidence>
<comment type="caution">
    <text evidence="2">The sequence shown here is derived from an EMBL/GenBank/DDBJ whole genome shotgun (WGS) entry which is preliminary data.</text>
</comment>
<dbReference type="Proteomes" id="UP000314294">
    <property type="component" value="Unassembled WGS sequence"/>
</dbReference>
<feature type="compositionally biased region" description="Acidic residues" evidence="1">
    <location>
        <begin position="70"/>
        <end position="81"/>
    </location>
</feature>